<dbReference type="EMBL" id="JASDAP010000008">
    <property type="protein sequence ID" value="KAK1899123.1"/>
    <property type="molecule type" value="Genomic_DNA"/>
</dbReference>
<name>A0AAD9CDW6_DISEL</name>
<feature type="region of interest" description="Disordered" evidence="1">
    <location>
        <begin position="79"/>
        <end position="107"/>
    </location>
</feature>
<proteinExistence type="predicted"/>
<evidence type="ECO:0000256" key="1">
    <source>
        <dbReference type="SAM" id="MobiDB-lite"/>
    </source>
</evidence>
<accession>A0AAD9CDW6</accession>
<organism evidence="2 3">
    <name type="scientific">Dissostichus eleginoides</name>
    <name type="common">Patagonian toothfish</name>
    <name type="synonym">Dissostichus amissus</name>
    <dbReference type="NCBI Taxonomy" id="100907"/>
    <lineage>
        <taxon>Eukaryota</taxon>
        <taxon>Metazoa</taxon>
        <taxon>Chordata</taxon>
        <taxon>Craniata</taxon>
        <taxon>Vertebrata</taxon>
        <taxon>Euteleostomi</taxon>
        <taxon>Actinopterygii</taxon>
        <taxon>Neopterygii</taxon>
        <taxon>Teleostei</taxon>
        <taxon>Neoteleostei</taxon>
        <taxon>Acanthomorphata</taxon>
        <taxon>Eupercaria</taxon>
        <taxon>Perciformes</taxon>
        <taxon>Notothenioidei</taxon>
        <taxon>Nototheniidae</taxon>
        <taxon>Dissostichus</taxon>
    </lineage>
</organism>
<dbReference type="AlphaFoldDB" id="A0AAD9CDW6"/>
<evidence type="ECO:0000313" key="2">
    <source>
        <dbReference type="EMBL" id="KAK1899123.1"/>
    </source>
</evidence>
<evidence type="ECO:0000313" key="3">
    <source>
        <dbReference type="Proteomes" id="UP001228049"/>
    </source>
</evidence>
<comment type="caution">
    <text evidence="2">The sequence shown here is derived from an EMBL/GenBank/DDBJ whole genome shotgun (WGS) entry which is preliminary data.</text>
</comment>
<dbReference type="Proteomes" id="UP001228049">
    <property type="component" value="Unassembled WGS sequence"/>
</dbReference>
<sequence>MDTLQTENDKAAEDIQFFQNHVKTLSECKVQYKSMKAEKKRVSSHNKTLRKQLNDVQQKCRSEQPLQEKISTVQADNRTLQRENQEQRNQIKTLTEPVTAPRQEGDNLLKDLRELIKGVERRVQEAKRGGCKQQ</sequence>
<protein>
    <submittedName>
        <fullName evidence="2">Lamin-like protein</fullName>
    </submittedName>
</protein>
<gene>
    <name evidence="2" type="ORF">KUDE01_018645</name>
</gene>
<reference evidence="2" key="1">
    <citation type="submission" date="2023-04" db="EMBL/GenBank/DDBJ databases">
        <title>Chromosome-level genome of Chaenocephalus aceratus.</title>
        <authorList>
            <person name="Park H."/>
        </authorList>
    </citation>
    <scope>NUCLEOTIDE SEQUENCE</scope>
    <source>
        <strain evidence="2">DE</strain>
        <tissue evidence="2">Muscle</tissue>
    </source>
</reference>
<keyword evidence="3" id="KW-1185">Reference proteome</keyword>